<proteinExistence type="predicted"/>
<organism evidence="1 2">
    <name type="scientific">Pedobacter quisquiliarum</name>
    <dbReference type="NCBI Taxonomy" id="1834438"/>
    <lineage>
        <taxon>Bacteria</taxon>
        <taxon>Pseudomonadati</taxon>
        <taxon>Bacteroidota</taxon>
        <taxon>Sphingobacteriia</taxon>
        <taxon>Sphingobacteriales</taxon>
        <taxon>Sphingobacteriaceae</taxon>
        <taxon>Pedobacter</taxon>
    </lineage>
</organism>
<evidence type="ECO:0000313" key="1">
    <source>
        <dbReference type="EMBL" id="GGC68607.1"/>
    </source>
</evidence>
<dbReference type="AlphaFoldDB" id="A0A916UE62"/>
<keyword evidence="2" id="KW-1185">Reference proteome</keyword>
<evidence type="ECO:0000313" key="2">
    <source>
        <dbReference type="Proteomes" id="UP000651668"/>
    </source>
</evidence>
<comment type="caution">
    <text evidence="1">The sequence shown here is derived from an EMBL/GenBank/DDBJ whole genome shotgun (WGS) entry which is preliminary data.</text>
</comment>
<accession>A0A916UE62</accession>
<dbReference type="Proteomes" id="UP000651668">
    <property type="component" value="Unassembled WGS sequence"/>
</dbReference>
<reference evidence="1" key="2">
    <citation type="submission" date="2020-09" db="EMBL/GenBank/DDBJ databases">
        <authorList>
            <person name="Sun Q."/>
            <person name="Zhou Y."/>
        </authorList>
    </citation>
    <scope>NUCLEOTIDE SEQUENCE</scope>
    <source>
        <strain evidence="1">CGMCC 1.15343</strain>
    </source>
</reference>
<protein>
    <submittedName>
        <fullName evidence="1">Uncharacterized protein</fullName>
    </submittedName>
</protein>
<name>A0A916UE62_9SPHI</name>
<sequence>MVLLNLIGRSPMRKEGKSPKWFDLLETVKMKKIVFIVEKTDTGFSAFAEDFDNIPAATTGETITELRENILNAYNSVAELNNFPLLDNVEDITIQLDLPQFFQYYKIINASVLSSRIGMDKTLLSQYVNGHKKASPKQVKKILGGIKQLGSELASLELSF</sequence>
<reference evidence="1" key="1">
    <citation type="journal article" date="2014" name="Int. J. Syst. Evol. Microbiol.">
        <title>Complete genome sequence of Corynebacterium casei LMG S-19264T (=DSM 44701T), isolated from a smear-ripened cheese.</title>
        <authorList>
            <consortium name="US DOE Joint Genome Institute (JGI-PGF)"/>
            <person name="Walter F."/>
            <person name="Albersmeier A."/>
            <person name="Kalinowski J."/>
            <person name="Ruckert C."/>
        </authorList>
    </citation>
    <scope>NUCLEOTIDE SEQUENCE</scope>
    <source>
        <strain evidence="1">CGMCC 1.15343</strain>
    </source>
</reference>
<gene>
    <name evidence="1" type="ORF">GCM10011387_22540</name>
</gene>
<dbReference type="EMBL" id="BMIL01000007">
    <property type="protein sequence ID" value="GGC68607.1"/>
    <property type="molecule type" value="Genomic_DNA"/>
</dbReference>